<evidence type="ECO:0000313" key="3">
    <source>
        <dbReference type="RefSeq" id="XP_053765418.1"/>
    </source>
</evidence>
<feature type="region of interest" description="Disordered" evidence="1">
    <location>
        <begin position="1"/>
        <end position="150"/>
    </location>
</feature>
<reference evidence="3" key="1">
    <citation type="submission" date="2025-08" db="UniProtKB">
        <authorList>
            <consortium name="RefSeq"/>
        </authorList>
    </citation>
    <scope>IDENTIFICATION</scope>
    <source>
        <tissue evidence="3">Whole blood</tissue>
    </source>
</reference>
<evidence type="ECO:0000256" key="1">
    <source>
        <dbReference type="SAM" id="MobiDB-lite"/>
    </source>
</evidence>
<name>A0A9W2W3M0_PANPR</name>
<dbReference type="GeneID" id="109250850"/>
<dbReference type="RefSeq" id="XP_053765418.1">
    <property type="nucleotide sequence ID" value="XM_053909443.1"/>
</dbReference>
<accession>A0A9W2W3M0</accession>
<organism evidence="2 3">
    <name type="scientific">Panthera pardus</name>
    <name type="common">Leopard</name>
    <name type="synonym">Felis pardus</name>
    <dbReference type="NCBI Taxonomy" id="9691"/>
    <lineage>
        <taxon>Eukaryota</taxon>
        <taxon>Metazoa</taxon>
        <taxon>Chordata</taxon>
        <taxon>Craniata</taxon>
        <taxon>Vertebrata</taxon>
        <taxon>Euteleostomi</taxon>
        <taxon>Mammalia</taxon>
        <taxon>Eutheria</taxon>
        <taxon>Laurasiatheria</taxon>
        <taxon>Carnivora</taxon>
        <taxon>Feliformia</taxon>
        <taxon>Felidae</taxon>
        <taxon>Pantherinae</taxon>
        <taxon>Panthera</taxon>
    </lineage>
</organism>
<proteinExistence type="predicted"/>
<gene>
    <name evidence="3" type="primary">LOC109250850</name>
</gene>
<sequence>MKPTLMTAGRGSAPPGSCTRPGRQSPQRPARAPEARPAGLPAASGPLPTASAADGAARHARAANPRPEARRTNPRPEPRTDQSAAGSSGRVPAPCVRDWAVGTSGAEAGSRVPSWRAPTGGQSVPRGNRDFPLERRDRPEPGARPQDRGDLTFTAHLLGPTTCVPHFLYMNLDVL</sequence>
<keyword evidence="2" id="KW-1185">Reference proteome</keyword>
<feature type="compositionally biased region" description="Low complexity" evidence="1">
    <location>
        <begin position="20"/>
        <end position="55"/>
    </location>
</feature>
<protein>
    <submittedName>
        <fullName evidence="3">Translation initiation factor IF-2-like</fullName>
    </submittedName>
</protein>
<dbReference type="Proteomes" id="UP001165780">
    <property type="component" value="Unplaced"/>
</dbReference>
<evidence type="ECO:0000313" key="2">
    <source>
        <dbReference type="Proteomes" id="UP001165780"/>
    </source>
</evidence>
<feature type="compositionally biased region" description="Basic and acidic residues" evidence="1">
    <location>
        <begin position="67"/>
        <end position="80"/>
    </location>
</feature>
<dbReference type="AlphaFoldDB" id="A0A9W2W3M0"/>
<feature type="compositionally biased region" description="Basic and acidic residues" evidence="1">
    <location>
        <begin position="127"/>
        <end position="150"/>
    </location>
</feature>